<dbReference type="OrthoDB" id="6285000at2759"/>
<proteinExistence type="predicted"/>
<protein>
    <submittedName>
        <fullName evidence="2">Uncharacterized protein</fullName>
    </submittedName>
</protein>
<dbReference type="Pfam" id="PF08629">
    <property type="entry name" value="PDE8"/>
    <property type="match status" value="1"/>
</dbReference>
<gene>
    <name evidence="2" type="ORF">MEDL_48398</name>
</gene>
<sequence length="182" mass="20267">MKFAKVVLPNGRYPKMSAVSDTISVVGVTPRYIPPTHDRKHERHDSSSKHHEKKKTVKKSYFKKKKREEKRVRIVDENVGPGYFAFGMGCTPSIHVNQTGLVICRESEDSNSHIASYSAAYHTRVVKSDGTTETSSGVAVTSLDTQSAFKELIPALTLKQGNESLNIEAQTQTSIRIEMKVC</sequence>
<reference evidence="2" key="1">
    <citation type="submission" date="2021-03" db="EMBL/GenBank/DDBJ databases">
        <authorList>
            <person name="Bekaert M."/>
        </authorList>
    </citation>
    <scope>NUCLEOTIDE SEQUENCE</scope>
</reference>
<feature type="region of interest" description="Disordered" evidence="1">
    <location>
        <begin position="30"/>
        <end position="65"/>
    </location>
</feature>
<evidence type="ECO:0000313" key="3">
    <source>
        <dbReference type="Proteomes" id="UP000683360"/>
    </source>
</evidence>
<keyword evidence="3" id="KW-1185">Reference proteome</keyword>
<accession>A0A8S3TZ77</accession>
<dbReference type="EMBL" id="CAJPWZ010002329">
    <property type="protein sequence ID" value="CAG2235801.1"/>
    <property type="molecule type" value="Genomic_DNA"/>
</dbReference>
<dbReference type="Proteomes" id="UP000683360">
    <property type="component" value="Unassembled WGS sequence"/>
</dbReference>
<dbReference type="AlphaFoldDB" id="A0A8S3TZ77"/>
<comment type="caution">
    <text evidence="2">The sequence shown here is derived from an EMBL/GenBank/DDBJ whole genome shotgun (WGS) entry which is preliminary data.</text>
</comment>
<evidence type="ECO:0000256" key="1">
    <source>
        <dbReference type="SAM" id="MobiDB-lite"/>
    </source>
</evidence>
<organism evidence="2 3">
    <name type="scientific">Mytilus edulis</name>
    <name type="common">Blue mussel</name>
    <dbReference type="NCBI Taxonomy" id="6550"/>
    <lineage>
        <taxon>Eukaryota</taxon>
        <taxon>Metazoa</taxon>
        <taxon>Spiralia</taxon>
        <taxon>Lophotrochozoa</taxon>
        <taxon>Mollusca</taxon>
        <taxon>Bivalvia</taxon>
        <taxon>Autobranchia</taxon>
        <taxon>Pteriomorphia</taxon>
        <taxon>Mytilida</taxon>
        <taxon>Mytiloidea</taxon>
        <taxon>Mytilidae</taxon>
        <taxon>Mytilinae</taxon>
        <taxon>Mytilus</taxon>
    </lineage>
</organism>
<name>A0A8S3TZ77_MYTED</name>
<feature type="compositionally biased region" description="Basic residues" evidence="1">
    <location>
        <begin position="50"/>
        <end position="65"/>
    </location>
</feature>
<feature type="compositionally biased region" description="Basic and acidic residues" evidence="1">
    <location>
        <begin position="36"/>
        <end position="49"/>
    </location>
</feature>
<evidence type="ECO:0000313" key="2">
    <source>
        <dbReference type="EMBL" id="CAG2235801.1"/>
    </source>
</evidence>